<organism evidence="1 2">
    <name type="scientific">Stenotrophomonas acidaminiphila</name>
    <dbReference type="NCBI Taxonomy" id="128780"/>
    <lineage>
        <taxon>Bacteria</taxon>
        <taxon>Pseudomonadati</taxon>
        <taxon>Pseudomonadota</taxon>
        <taxon>Gammaproteobacteria</taxon>
        <taxon>Lysobacterales</taxon>
        <taxon>Lysobacteraceae</taxon>
        <taxon>Stenotrophomonas</taxon>
    </lineage>
</organism>
<dbReference type="KEGG" id="sacz:AOT14_02130"/>
<evidence type="ECO:0000313" key="2">
    <source>
        <dbReference type="Proteomes" id="UP000061010"/>
    </source>
</evidence>
<proteinExistence type="predicted"/>
<reference evidence="1 2" key="1">
    <citation type="journal article" date="2015" name="Genome Announc.">
        <title>Complete Genome Sequencing of Stenotrophomonas acidaminiphila ZAC14D2_NAIMI4_2, a Multidrug-Resistant Strain Isolated from Sediments of a Polluted River in Mexico, Uncovers New Antibiotic Resistance Genes and a Novel Class-II Lasso Peptide Biosynthesis Gene Cluster.</title>
        <authorList>
            <person name="Vinuesa P."/>
            <person name="Ochoa-Sanchez L.E."/>
        </authorList>
    </citation>
    <scope>NUCLEOTIDE SEQUENCE [LARGE SCALE GENOMIC DNA]</scope>
    <source>
        <strain evidence="1 2">ZAC14D2_NAIMI4_2</strain>
    </source>
</reference>
<protein>
    <submittedName>
        <fullName evidence="1">Uncharacterized protein</fullName>
    </submittedName>
</protein>
<name>A0A0S1AV67_9GAMM</name>
<dbReference type="AlphaFoldDB" id="A0A0S1AV67"/>
<keyword evidence="2" id="KW-1185">Reference proteome</keyword>
<dbReference type="PATRIC" id="fig|128780.6.peg.216"/>
<gene>
    <name evidence="1" type="ORF">AOT14_02130</name>
</gene>
<dbReference type="EMBL" id="CP012900">
    <property type="protein sequence ID" value="ALJ26674.1"/>
    <property type="molecule type" value="Genomic_DNA"/>
</dbReference>
<sequence>MNREVSSPVAVEAKSTSALHDRLDRLLAKAKPTKRELIYKSFRDLYPKLEAHLSGGKLLKDVLAAFNEVAQTKVCARKFNEMLDEERARRDSLGNPVRCLACGQRLNQTEKDDVAVPTGSNSLSELAVSPLTLSE</sequence>
<accession>A0A0S1AV67</accession>
<evidence type="ECO:0000313" key="1">
    <source>
        <dbReference type="EMBL" id="ALJ26674.1"/>
    </source>
</evidence>
<dbReference type="OrthoDB" id="6058897at2"/>
<dbReference type="Proteomes" id="UP000061010">
    <property type="component" value="Chromosome"/>
</dbReference>